<evidence type="ECO:0000313" key="1">
    <source>
        <dbReference type="EMBL" id="GFU30030.1"/>
    </source>
</evidence>
<protein>
    <submittedName>
        <fullName evidence="1">Uncharacterized protein</fullName>
    </submittedName>
</protein>
<evidence type="ECO:0000313" key="2">
    <source>
        <dbReference type="Proteomes" id="UP000887013"/>
    </source>
</evidence>
<sequence length="105" mass="12187">MKRNLNLSIRKLLATPFARARGFNKEEVNKLFDLVDVVLENTTILLIGYLVNVEETDLSVVQRARGDFVSPLVISQRKNMNEQLLDHRIVPTIRLDTDKQFYKMV</sequence>
<name>A0A8X6QPM3_NEPPI</name>
<dbReference type="EMBL" id="BMAW01082613">
    <property type="protein sequence ID" value="GFU30030.1"/>
    <property type="molecule type" value="Genomic_DNA"/>
</dbReference>
<dbReference type="AlphaFoldDB" id="A0A8X6QPM3"/>
<reference evidence="1" key="1">
    <citation type="submission" date="2020-08" db="EMBL/GenBank/DDBJ databases">
        <title>Multicomponent nature underlies the extraordinary mechanical properties of spider dragline silk.</title>
        <authorList>
            <person name="Kono N."/>
            <person name="Nakamura H."/>
            <person name="Mori M."/>
            <person name="Yoshida Y."/>
            <person name="Ohtoshi R."/>
            <person name="Malay A.D."/>
            <person name="Moran D.A.P."/>
            <person name="Tomita M."/>
            <person name="Numata K."/>
            <person name="Arakawa K."/>
        </authorList>
    </citation>
    <scope>NUCLEOTIDE SEQUENCE</scope>
</reference>
<accession>A0A8X6QPM3</accession>
<proteinExistence type="predicted"/>
<dbReference type="OrthoDB" id="6754640at2759"/>
<gene>
    <name evidence="1" type="ORF">NPIL_16551</name>
</gene>
<comment type="caution">
    <text evidence="1">The sequence shown here is derived from an EMBL/GenBank/DDBJ whole genome shotgun (WGS) entry which is preliminary data.</text>
</comment>
<keyword evidence="2" id="KW-1185">Reference proteome</keyword>
<dbReference type="Proteomes" id="UP000887013">
    <property type="component" value="Unassembled WGS sequence"/>
</dbReference>
<organism evidence="1 2">
    <name type="scientific">Nephila pilipes</name>
    <name type="common">Giant wood spider</name>
    <name type="synonym">Nephila maculata</name>
    <dbReference type="NCBI Taxonomy" id="299642"/>
    <lineage>
        <taxon>Eukaryota</taxon>
        <taxon>Metazoa</taxon>
        <taxon>Ecdysozoa</taxon>
        <taxon>Arthropoda</taxon>
        <taxon>Chelicerata</taxon>
        <taxon>Arachnida</taxon>
        <taxon>Araneae</taxon>
        <taxon>Araneomorphae</taxon>
        <taxon>Entelegynae</taxon>
        <taxon>Araneoidea</taxon>
        <taxon>Nephilidae</taxon>
        <taxon>Nephila</taxon>
    </lineage>
</organism>